<dbReference type="EC" id="2.7.13.3" evidence="14"/>
<evidence type="ECO:0000256" key="1">
    <source>
        <dbReference type="ARBA" id="ARBA00004651"/>
    </source>
</evidence>
<evidence type="ECO:0000313" key="14">
    <source>
        <dbReference type="EMBL" id="STD84654.1"/>
    </source>
</evidence>
<feature type="transmembrane region" description="Helical" evidence="12">
    <location>
        <begin position="7"/>
        <end position="32"/>
    </location>
</feature>
<evidence type="ECO:0000256" key="7">
    <source>
        <dbReference type="ARBA" id="ARBA00022777"/>
    </source>
</evidence>
<dbReference type="SUPFAM" id="SSF55890">
    <property type="entry name" value="Sporulation response regulatory protein Spo0B"/>
    <property type="match status" value="1"/>
</dbReference>
<dbReference type="InterPro" id="IPR035965">
    <property type="entry name" value="PAS-like_dom_sf"/>
</dbReference>
<dbReference type="InterPro" id="IPR013767">
    <property type="entry name" value="PAS_fold"/>
</dbReference>
<evidence type="ECO:0000259" key="13">
    <source>
        <dbReference type="SMART" id="SM00091"/>
    </source>
</evidence>
<dbReference type="Pfam" id="PF17203">
    <property type="entry name" value="sCache_3_2"/>
    <property type="match status" value="1"/>
</dbReference>
<keyword evidence="8" id="KW-0067">ATP-binding</keyword>
<keyword evidence="6" id="KW-0547">Nucleotide-binding</keyword>
<evidence type="ECO:0000256" key="12">
    <source>
        <dbReference type="SAM" id="Phobius"/>
    </source>
</evidence>
<organism evidence="14 15">
    <name type="scientific">Enterococcus gallinarum</name>
    <dbReference type="NCBI Taxonomy" id="1353"/>
    <lineage>
        <taxon>Bacteria</taxon>
        <taxon>Bacillati</taxon>
        <taxon>Bacillota</taxon>
        <taxon>Bacilli</taxon>
        <taxon>Lactobacillales</taxon>
        <taxon>Enterococcaceae</taxon>
        <taxon>Enterococcus</taxon>
    </lineage>
</organism>
<keyword evidence="7 14" id="KW-0418">Kinase</keyword>
<name>A0A376H659_ENTGA</name>
<dbReference type="Pfam" id="PF00989">
    <property type="entry name" value="PAS"/>
    <property type="match status" value="1"/>
</dbReference>
<gene>
    <name evidence="14" type="primary">dcuS</name>
    <name evidence="14" type="ORF">NCTC12360_03199</name>
</gene>
<dbReference type="OrthoDB" id="9792686at2"/>
<dbReference type="InterPro" id="IPR033463">
    <property type="entry name" value="sCache_3"/>
</dbReference>
<feature type="domain" description="PAS" evidence="13">
    <location>
        <begin position="214"/>
        <end position="283"/>
    </location>
</feature>
<comment type="subcellular location">
    <subcellularLocation>
        <location evidence="1">Cell membrane</location>
        <topology evidence="1">Multi-pass membrane protein</topology>
    </subcellularLocation>
</comment>
<reference evidence="14 15" key="1">
    <citation type="submission" date="2018-06" db="EMBL/GenBank/DDBJ databases">
        <authorList>
            <consortium name="Pathogen Informatics"/>
            <person name="Doyle S."/>
        </authorList>
    </citation>
    <scope>NUCLEOTIDE SEQUENCE [LARGE SCALE GENOMIC DNA]</scope>
    <source>
        <strain evidence="14 15">NCTC12360</strain>
    </source>
</reference>
<feature type="transmembrane region" description="Helical" evidence="12">
    <location>
        <begin position="175"/>
        <end position="197"/>
    </location>
</feature>
<evidence type="ECO:0000256" key="3">
    <source>
        <dbReference type="ARBA" id="ARBA00022553"/>
    </source>
</evidence>
<dbReference type="InterPro" id="IPR016120">
    <property type="entry name" value="Sig_transdc_His_kin_SpoOB"/>
</dbReference>
<dbReference type="GO" id="GO:0000155">
    <property type="term" value="F:phosphorelay sensor kinase activity"/>
    <property type="evidence" value="ECO:0007669"/>
    <property type="project" value="InterPro"/>
</dbReference>
<dbReference type="RefSeq" id="WP_060813161.1">
    <property type="nucleotide sequence ID" value="NZ_JBHULA010000033.1"/>
</dbReference>
<dbReference type="EMBL" id="UFYW01000001">
    <property type="protein sequence ID" value="STD84654.1"/>
    <property type="molecule type" value="Genomic_DNA"/>
</dbReference>
<dbReference type="InterPro" id="IPR000014">
    <property type="entry name" value="PAS"/>
</dbReference>
<keyword evidence="2" id="KW-1003">Cell membrane</keyword>
<evidence type="ECO:0000256" key="10">
    <source>
        <dbReference type="ARBA" id="ARBA00023012"/>
    </source>
</evidence>
<evidence type="ECO:0000256" key="6">
    <source>
        <dbReference type="ARBA" id="ARBA00022741"/>
    </source>
</evidence>
<evidence type="ECO:0000256" key="8">
    <source>
        <dbReference type="ARBA" id="ARBA00022840"/>
    </source>
</evidence>
<dbReference type="GO" id="GO:0005886">
    <property type="term" value="C:plasma membrane"/>
    <property type="evidence" value="ECO:0007669"/>
    <property type="project" value="UniProtKB-SubCell"/>
</dbReference>
<dbReference type="GO" id="GO:0005524">
    <property type="term" value="F:ATP binding"/>
    <property type="evidence" value="ECO:0007669"/>
    <property type="project" value="UniProtKB-KW"/>
</dbReference>
<sequence length="512" mass="58153">MKKGLRLWGVLTLVFTIVLLIVTSILYGLVLIQNSTFIRSNEEHLLLSVGKQLAIDPQVTTALEEGRSNDQLEAYTNEVTQIHGLDFVVVMDMQAIRLTHPDETQIGKHFEGGDEVTALEGKEHVSVSEGTLGRSLRGFVPVYSLTESQKQIGVVALGIRMQSLSALVKSSREGYLLALALSITIAAFVATGLAYYLKRQLHNLEPKEISRLFEERNAMLEETKDAVIVLDLNQQINLANIAANELYQKNSGQNDSLVGKHLQDLILQTNAVDLERNVEQLYRQNGQDFLFSSAPINVDQKRIGWIVFLRNATESLFVMDQLANTTAYASALQSQSHEFMNKLHVIYGLADLKAYDELKIYLDDILTPEKEFSHRLSFLVQNPQVAGFLIGERQKFFERKIHLMIEISPEIPANSQEAETKSLIDLYRYIHHVLLQLTTIEDLRIEIHHEAGLLTTTYTIQLTTTDQQQLQDSFHSNYFQQMLKDYQAEFLIEEQPNFVVLQLQTHYHGVIK</sequence>
<evidence type="ECO:0000256" key="11">
    <source>
        <dbReference type="ARBA" id="ARBA00023136"/>
    </source>
</evidence>
<dbReference type="SUPFAM" id="SSF55785">
    <property type="entry name" value="PYP-like sensor domain (PAS domain)"/>
    <property type="match status" value="1"/>
</dbReference>
<proteinExistence type="predicted"/>
<dbReference type="AlphaFoldDB" id="A0A376H659"/>
<dbReference type="SUPFAM" id="SSF103190">
    <property type="entry name" value="Sensory domain-like"/>
    <property type="match status" value="1"/>
</dbReference>
<keyword evidence="9 12" id="KW-1133">Transmembrane helix</keyword>
<dbReference type="SMART" id="SM00091">
    <property type="entry name" value="PAS"/>
    <property type="match status" value="1"/>
</dbReference>
<keyword evidence="4 14" id="KW-0808">Transferase</keyword>
<dbReference type="InterPro" id="IPR039506">
    <property type="entry name" value="SPOB_a"/>
</dbReference>
<dbReference type="Proteomes" id="UP000254807">
    <property type="component" value="Unassembled WGS sequence"/>
</dbReference>
<keyword evidence="3" id="KW-0597">Phosphoprotein</keyword>
<evidence type="ECO:0000256" key="5">
    <source>
        <dbReference type="ARBA" id="ARBA00022692"/>
    </source>
</evidence>
<dbReference type="Gene3D" id="1.10.287.130">
    <property type="match status" value="1"/>
</dbReference>
<dbReference type="Pfam" id="PF14689">
    <property type="entry name" value="SPOB_a"/>
    <property type="match status" value="1"/>
</dbReference>
<keyword evidence="10" id="KW-0902">Two-component regulatory system</keyword>
<dbReference type="GO" id="GO:0006355">
    <property type="term" value="P:regulation of DNA-templated transcription"/>
    <property type="evidence" value="ECO:0007669"/>
    <property type="project" value="InterPro"/>
</dbReference>
<evidence type="ECO:0000256" key="9">
    <source>
        <dbReference type="ARBA" id="ARBA00022989"/>
    </source>
</evidence>
<evidence type="ECO:0000256" key="2">
    <source>
        <dbReference type="ARBA" id="ARBA00022475"/>
    </source>
</evidence>
<dbReference type="InterPro" id="IPR029151">
    <property type="entry name" value="Sensor-like_sf"/>
</dbReference>
<keyword evidence="5 12" id="KW-0812">Transmembrane</keyword>
<dbReference type="Gene3D" id="3.30.450.20">
    <property type="entry name" value="PAS domain"/>
    <property type="match status" value="2"/>
</dbReference>
<keyword evidence="15" id="KW-1185">Reference proteome</keyword>
<keyword evidence="11 12" id="KW-0472">Membrane</keyword>
<protein>
    <submittedName>
        <fullName evidence="14">Signal transduction histidine kinase regulating citrate/malate metabolism</fullName>
        <ecNumber evidence="14">2.7.13.3</ecNumber>
    </submittedName>
</protein>
<evidence type="ECO:0000256" key="4">
    <source>
        <dbReference type="ARBA" id="ARBA00022679"/>
    </source>
</evidence>
<accession>A0A376H659</accession>
<evidence type="ECO:0000313" key="15">
    <source>
        <dbReference type="Proteomes" id="UP000254807"/>
    </source>
</evidence>